<reference evidence="7" key="1">
    <citation type="submission" date="2022-10" db="EMBL/GenBank/DDBJ databases">
        <title>The WGS of Solirubrobacter sp. CPCC 204708.</title>
        <authorList>
            <person name="Jiang Z."/>
        </authorList>
    </citation>
    <scope>NUCLEOTIDE SEQUENCE</scope>
    <source>
        <strain evidence="7">CPCC 204708</strain>
    </source>
</reference>
<sequence length="358" mass="37772">MKHLIAGWGTVIAFQLFGDDLLSKSNLDSVPIATLFLVWLLAVILWCAYGVIVAADHLAEMLGEPFGTLILTLSIVGIEVMLISAVMLGGDAPTVGRDTMFAVMMIVLNGVIGLSLVIGGLKHHEQDYSLPGASAFLSVIIPLGVIALILPSVTTSTDAPTLSTTQAVLFAAATIVLYVFFLRIQTGRHRDLFMHGASDEHEPEELNARTIAKWVALLLAAALPIVLLSKSLDKVVTAEIKALGAPIALSGVLIALIVFTPEGISALKAARKNQLQRTVNLCLGACLSTLGLTLPAVLTIGLITGEQVILGLDPTGMVLVALTLLLSVVTFSGPRTTVLEGAVHLLVFFVYIVLVFSP</sequence>
<evidence type="ECO:0000256" key="5">
    <source>
        <dbReference type="SAM" id="Phobius"/>
    </source>
</evidence>
<evidence type="ECO:0000313" key="7">
    <source>
        <dbReference type="EMBL" id="MDA0139055.1"/>
    </source>
</evidence>
<evidence type="ECO:0000256" key="2">
    <source>
        <dbReference type="ARBA" id="ARBA00022692"/>
    </source>
</evidence>
<dbReference type="Proteomes" id="UP001147700">
    <property type="component" value="Unassembled WGS sequence"/>
</dbReference>
<evidence type="ECO:0000313" key="8">
    <source>
        <dbReference type="Proteomes" id="UP001147700"/>
    </source>
</evidence>
<organism evidence="7 8">
    <name type="scientific">Solirubrobacter deserti</name>
    <dbReference type="NCBI Taxonomy" id="2282478"/>
    <lineage>
        <taxon>Bacteria</taxon>
        <taxon>Bacillati</taxon>
        <taxon>Actinomycetota</taxon>
        <taxon>Thermoleophilia</taxon>
        <taxon>Solirubrobacterales</taxon>
        <taxon>Solirubrobacteraceae</taxon>
        <taxon>Solirubrobacter</taxon>
    </lineage>
</organism>
<evidence type="ECO:0000256" key="1">
    <source>
        <dbReference type="ARBA" id="ARBA00004141"/>
    </source>
</evidence>
<dbReference type="EMBL" id="JAPCID010000021">
    <property type="protein sequence ID" value="MDA0139055.1"/>
    <property type="molecule type" value="Genomic_DNA"/>
</dbReference>
<feature type="transmembrane region" description="Helical" evidence="5">
    <location>
        <begin position="281"/>
        <end position="303"/>
    </location>
</feature>
<keyword evidence="4 5" id="KW-0472">Membrane</keyword>
<dbReference type="InterPro" id="IPR052946">
    <property type="entry name" value="Alkaline_pH_Ca-Antiporter"/>
</dbReference>
<feature type="transmembrane region" description="Helical" evidence="5">
    <location>
        <begin position="211"/>
        <end position="228"/>
    </location>
</feature>
<feature type="transmembrane region" description="Helical" evidence="5">
    <location>
        <begin position="165"/>
        <end position="184"/>
    </location>
</feature>
<proteinExistence type="predicted"/>
<feature type="transmembrane region" description="Helical" evidence="5">
    <location>
        <begin position="34"/>
        <end position="54"/>
    </location>
</feature>
<feature type="domain" description="Sodium/calcium exchanger membrane region" evidence="6">
    <location>
        <begin position="33"/>
        <end position="186"/>
    </location>
</feature>
<comment type="subcellular location">
    <subcellularLocation>
        <location evidence="1">Membrane</location>
        <topology evidence="1">Multi-pass membrane protein</topology>
    </subcellularLocation>
</comment>
<dbReference type="PANTHER" id="PTHR37958:SF1">
    <property type="entry name" value="SODIUM-POTASSIUM_PROTON ANTIPORTER CHAA"/>
    <property type="match status" value="1"/>
</dbReference>
<gene>
    <name evidence="7" type="ORF">OJ962_16260</name>
</gene>
<feature type="transmembrane region" description="Helical" evidence="5">
    <location>
        <begin position="133"/>
        <end position="153"/>
    </location>
</feature>
<dbReference type="Pfam" id="PF01699">
    <property type="entry name" value="Na_Ca_ex"/>
    <property type="match status" value="2"/>
</dbReference>
<dbReference type="RefSeq" id="WP_202954919.1">
    <property type="nucleotide sequence ID" value="NZ_JAPCID010000021.1"/>
</dbReference>
<accession>A0ABT4RKN2</accession>
<feature type="transmembrane region" description="Helical" evidence="5">
    <location>
        <begin position="309"/>
        <end position="331"/>
    </location>
</feature>
<name>A0ABT4RKN2_9ACTN</name>
<comment type="caution">
    <text evidence="7">The sequence shown here is derived from an EMBL/GenBank/DDBJ whole genome shotgun (WGS) entry which is preliminary data.</text>
</comment>
<feature type="transmembrane region" description="Helical" evidence="5">
    <location>
        <begin position="240"/>
        <end position="260"/>
    </location>
</feature>
<feature type="transmembrane region" description="Helical" evidence="5">
    <location>
        <begin position="66"/>
        <end position="88"/>
    </location>
</feature>
<protein>
    <submittedName>
        <fullName evidence="7">Calcium:proton antiporter</fullName>
    </submittedName>
</protein>
<dbReference type="PANTHER" id="PTHR37958">
    <property type="entry name" value="SODIUM-POTASSIUM/PROTON ANTIPORTER CHAA"/>
    <property type="match status" value="1"/>
</dbReference>
<evidence type="ECO:0000259" key="6">
    <source>
        <dbReference type="Pfam" id="PF01699"/>
    </source>
</evidence>
<feature type="transmembrane region" description="Helical" evidence="5">
    <location>
        <begin position="338"/>
        <end position="357"/>
    </location>
</feature>
<feature type="domain" description="Sodium/calcium exchanger membrane region" evidence="6">
    <location>
        <begin position="215"/>
        <end position="356"/>
    </location>
</feature>
<keyword evidence="8" id="KW-1185">Reference proteome</keyword>
<dbReference type="InterPro" id="IPR004837">
    <property type="entry name" value="NaCa_Exmemb"/>
</dbReference>
<evidence type="ECO:0000256" key="4">
    <source>
        <dbReference type="ARBA" id="ARBA00023136"/>
    </source>
</evidence>
<keyword evidence="3 5" id="KW-1133">Transmembrane helix</keyword>
<feature type="transmembrane region" description="Helical" evidence="5">
    <location>
        <begin position="100"/>
        <end position="121"/>
    </location>
</feature>
<evidence type="ECO:0000256" key="3">
    <source>
        <dbReference type="ARBA" id="ARBA00022989"/>
    </source>
</evidence>
<keyword evidence="2 5" id="KW-0812">Transmembrane</keyword>